<keyword evidence="2" id="KW-0238">DNA-binding</keyword>
<dbReference type="GO" id="GO:0006355">
    <property type="term" value="P:regulation of DNA-templated transcription"/>
    <property type="evidence" value="ECO:0007669"/>
    <property type="project" value="InterPro"/>
</dbReference>
<keyword evidence="6" id="KW-1185">Reference proteome</keyword>
<dbReference type="OrthoDB" id="1727128at2"/>
<dbReference type="InterPro" id="IPR016032">
    <property type="entry name" value="Sig_transdc_resp-reg_C-effctor"/>
</dbReference>
<dbReference type="SUPFAM" id="SSF46894">
    <property type="entry name" value="C-terminal effector domain of the bipartite response regulators"/>
    <property type="match status" value="1"/>
</dbReference>
<dbReference type="InterPro" id="IPR036388">
    <property type="entry name" value="WH-like_DNA-bd_sf"/>
</dbReference>
<dbReference type="PROSITE" id="PS50043">
    <property type="entry name" value="HTH_LUXR_2"/>
    <property type="match status" value="1"/>
</dbReference>
<organism evidence="5 6">
    <name type="scientific">Fibrisoma limi BUZ 3</name>
    <dbReference type="NCBI Taxonomy" id="1185876"/>
    <lineage>
        <taxon>Bacteria</taxon>
        <taxon>Pseudomonadati</taxon>
        <taxon>Bacteroidota</taxon>
        <taxon>Cytophagia</taxon>
        <taxon>Cytophagales</taxon>
        <taxon>Spirosomataceae</taxon>
        <taxon>Fibrisoma</taxon>
    </lineage>
</organism>
<dbReference type="Gene3D" id="3.30.450.20">
    <property type="entry name" value="PAS domain"/>
    <property type="match status" value="1"/>
</dbReference>
<dbReference type="PANTHER" id="PTHR44688:SF16">
    <property type="entry name" value="DNA-BINDING TRANSCRIPTIONAL ACTIVATOR DEVR_DOSR"/>
    <property type="match status" value="1"/>
</dbReference>
<dbReference type="Pfam" id="PF00196">
    <property type="entry name" value="GerE"/>
    <property type="match status" value="1"/>
</dbReference>
<dbReference type="Gene3D" id="1.10.10.10">
    <property type="entry name" value="Winged helix-like DNA-binding domain superfamily/Winged helix DNA-binding domain"/>
    <property type="match status" value="1"/>
</dbReference>
<evidence type="ECO:0000256" key="2">
    <source>
        <dbReference type="ARBA" id="ARBA00023125"/>
    </source>
</evidence>
<dbReference type="AlphaFoldDB" id="I2GQV8"/>
<dbReference type="EMBL" id="CAIT01000009">
    <property type="protein sequence ID" value="CCH56286.1"/>
    <property type="molecule type" value="Genomic_DNA"/>
</dbReference>
<gene>
    <name evidence="5" type="ORF">BN8_05610</name>
</gene>
<dbReference type="PROSITE" id="PS00622">
    <property type="entry name" value="HTH_LUXR_1"/>
    <property type="match status" value="1"/>
</dbReference>
<dbReference type="PANTHER" id="PTHR44688">
    <property type="entry name" value="DNA-BINDING TRANSCRIPTIONAL ACTIVATOR DEVR_DOSR"/>
    <property type="match status" value="1"/>
</dbReference>
<comment type="caution">
    <text evidence="5">The sequence shown here is derived from an EMBL/GenBank/DDBJ whole genome shotgun (WGS) entry which is preliminary data.</text>
</comment>
<dbReference type="SMART" id="SM00421">
    <property type="entry name" value="HTH_LUXR"/>
    <property type="match status" value="1"/>
</dbReference>
<reference evidence="5 6" key="1">
    <citation type="journal article" date="2012" name="J. Bacteriol.">
        <title>Genome Sequence of the Filamentous Bacterium Fibrisoma limi BUZ 3T.</title>
        <authorList>
            <person name="Filippini M."/>
            <person name="Qi W."/>
            <person name="Jaenicke S."/>
            <person name="Goesmann A."/>
            <person name="Smits T.H."/>
            <person name="Bagheri H.C."/>
        </authorList>
    </citation>
    <scope>NUCLEOTIDE SEQUENCE [LARGE SCALE GENOMIC DNA]</scope>
    <source>
        <strain evidence="6">BUZ 3T</strain>
    </source>
</reference>
<dbReference type="Proteomes" id="UP000009309">
    <property type="component" value="Unassembled WGS sequence"/>
</dbReference>
<dbReference type="RefSeq" id="WP_009284851.1">
    <property type="nucleotide sequence ID" value="NZ_CAIT01000009.1"/>
</dbReference>
<accession>I2GQV8</accession>
<dbReference type="eggNOG" id="COG2197">
    <property type="taxonomic scope" value="Bacteria"/>
</dbReference>
<evidence type="ECO:0000313" key="5">
    <source>
        <dbReference type="EMBL" id="CCH56286.1"/>
    </source>
</evidence>
<protein>
    <recommendedName>
        <fullName evidence="4">HTH luxR-type domain-containing protein</fullName>
    </recommendedName>
</protein>
<evidence type="ECO:0000259" key="4">
    <source>
        <dbReference type="PROSITE" id="PS50043"/>
    </source>
</evidence>
<dbReference type="InterPro" id="IPR000792">
    <property type="entry name" value="Tscrpt_reg_LuxR_C"/>
</dbReference>
<dbReference type="PRINTS" id="PR00038">
    <property type="entry name" value="HTHLUXR"/>
</dbReference>
<dbReference type="GO" id="GO:0003677">
    <property type="term" value="F:DNA binding"/>
    <property type="evidence" value="ECO:0007669"/>
    <property type="project" value="UniProtKB-KW"/>
</dbReference>
<feature type="domain" description="HTH luxR-type" evidence="4">
    <location>
        <begin position="191"/>
        <end position="256"/>
    </location>
</feature>
<keyword evidence="1" id="KW-0805">Transcription regulation</keyword>
<dbReference type="STRING" id="1185876.BN8_05610"/>
<dbReference type="CDD" id="cd06170">
    <property type="entry name" value="LuxR_C_like"/>
    <property type="match status" value="1"/>
</dbReference>
<evidence type="ECO:0000256" key="1">
    <source>
        <dbReference type="ARBA" id="ARBA00023015"/>
    </source>
</evidence>
<keyword evidence="3" id="KW-0804">Transcription</keyword>
<name>I2GQV8_9BACT</name>
<proteinExistence type="predicted"/>
<evidence type="ECO:0000313" key="6">
    <source>
        <dbReference type="Proteomes" id="UP000009309"/>
    </source>
</evidence>
<evidence type="ECO:0000256" key="3">
    <source>
        <dbReference type="ARBA" id="ARBA00023163"/>
    </source>
</evidence>
<sequence length="259" mass="30142">MLNNNIADDYTHRQWDKAHLSINKLYLNPHIESNPLLEHIFQAANVIPIVADIPRSRIRYLGANPVNWCGWMLNDVFDEGYSSFAKKIHPEDKLIFNYTDSQLKAHLEECNTVDDKFNVKSLCTYRVMHKAGYYRLYKEHTQPIEFDSEGNLLTKLVLLTDITNQLPAHTHYARTYGTKGKERLVQISQQRITKLQALSEREKEIVNYLIQGLNSAEIGEQLFVSKHTIDTHRRRILQKLQASDTLSLYSLFTLLQLNE</sequence>